<feature type="compositionally biased region" description="Polar residues" evidence="3">
    <location>
        <begin position="210"/>
        <end position="219"/>
    </location>
</feature>
<dbReference type="SUPFAM" id="SSF57756">
    <property type="entry name" value="Retrovirus zinc finger-like domains"/>
    <property type="match status" value="1"/>
</dbReference>
<reference evidence="5 6" key="1">
    <citation type="submission" date="2014-06" db="EMBL/GenBank/DDBJ databases">
        <title>Evolutionary Origins and Diversification of the Mycorrhizal Mutualists.</title>
        <authorList>
            <consortium name="DOE Joint Genome Institute"/>
            <consortium name="Mycorrhizal Genomics Consortium"/>
            <person name="Kohler A."/>
            <person name="Kuo A."/>
            <person name="Nagy L.G."/>
            <person name="Floudas D."/>
            <person name="Copeland A."/>
            <person name="Barry K.W."/>
            <person name="Cichocki N."/>
            <person name="Veneault-Fourrey C."/>
            <person name="LaButti K."/>
            <person name="Lindquist E.A."/>
            <person name="Lipzen A."/>
            <person name="Lundell T."/>
            <person name="Morin E."/>
            <person name="Murat C."/>
            <person name="Riley R."/>
            <person name="Ohm R."/>
            <person name="Sun H."/>
            <person name="Tunlid A."/>
            <person name="Henrissat B."/>
            <person name="Grigoriev I.V."/>
            <person name="Hibbett D.S."/>
            <person name="Martin F."/>
        </authorList>
    </citation>
    <scope>NUCLEOTIDE SEQUENCE [LARGE SCALE GENOMIC DNA]</scope>
    <source>
        <strain evidence="5 6">SS14</strain>
    </source>
</reference>
<name>A0A0C9VRA6_SPHS4</name>
<evidence type="ECO:0000313" key="6">
    <source>
        <dbReference type="Proteomes" id="UP000054279"/>
    </source>
</evidence>
<keyword evidence="2" id="KW-0479">Metal-binding</keyword>
<feature type="region of interest" description="Disordered" evidence="3">
    <location>
        <begin position="139"/>
        <end position="225"/>
    </location>
</feature>
<feature type="domain" description="CCHC-type" evidence="4">
    <location>
        <begin position="238"/>
        <end position="253"/>
    </location>
</feature>
<keyword evidence="2" id="KW-0863">Zinc-finger</keyword>
<accession>A0A0C9VRA6</accession>
<dbReference type="GO" id="GO:0008270">
    <property type="term" value="F:zinc ion binding"/>
    <property type="evidence" value="ECO:0007669"/>
    <property type="project" value="UniProtKB-KW"/>
</dbReference>
<evidence type="ECO:0000259" key="4">
    <source>
        <dbReference type="PROSITE" id="PS50158"/>
    </source>
</evidence>
<dbReference type="Gene3D" id="4.10.60.10">
    <property type="entry name" value="Zinc finger, CCHC-type"/>
    <property type="match status" value="1"/>
</dbReference>
<dbReference type="SMART" id="SM00343">
    <property type="entry name" value="ZnF_C2HC"/>
    <property type="match status" value="1"/>
</dbReference>
<keyword evidence="6" id="KW-1185">Reference proteome</keyword>
<evidence type="ECO:0000256" key="2">
    <source>
        <dbReference type="PROSITE-ProRule" id="PRU00047"/>
    </source>
</evidence>
<dbReference type="GO" id="GO:0006397">
    <property type="term" value="P:mRNA processing"/>
    <property type="evidence" value="ECO:0007669"/>
    <property type="project" value="UniProtKB-KW"/>
</dbReference>
<feature type="compositionally biased region" description="Basic and acidic residues" evidence="3">
    <location>
        <begin position="195"/>
        <end position="206"/>
    </location>
</feature>
<evidence type="ECO:0000256" key="1">
    <source>
        <dbReference type="ARBA" id="ARBA00022664"/>
    </source>
</evidence>
<organism evidence="5 6">
    <name type="scientific">Sphaerobolus stellatus (strain SS14)</name>
    <dbReference type="NCBI Taxonomy" id="990650"/>
    <lineage>
        <taxon>Eukaryota</taxon>
        <taxon>Fungi</taxon>
        <taxon>Dikarya</taxon>
        <taxon>Basidiomycota</taxon>
        <taxon>Agaricomycotina</taxon>
        <taxon>Agaricomycetes</taxon>
        <taxon>Phallomycetidae</taxon>
        <taxon>Geastrales</taxon>
        <taxon>Sphaerobolaceae</taxon>
        <taxon>Sphaerobolus</taxon>
    </lineage>
</organism>
<feature type="compositionally biased region" description="Polar residues" evidence="3">
    <location>
        <begin position="160"/>
        <end position="190"/>
    </location>
</feature>
<evidence type="ECO:0000256" key="3">
    <source>
        <dbReference type="SAM" id="MobiDB-lite"/>
    </source>
</evidence>
<dbReference type="GO" id="GO:0003676">
    <property type="term" value="F:nucleic acid binding"/>
    <property type="evidence" value="ECO:0007669"/>
    <property type="project" value="InterPro"/>
</dbReference>
<keyword evidence="1" id="KW-0507">mRNA processing</keyword>
<dbReference type="EMBL" id="KN837141">
    <property type="protein sequence ID" value="KIJ40850.1"/>
    <property type="molecule type" value="Genomic_DNA"/>
</dbReference>
<dbReference type="Pfam" id="PF00098">
    <property type="entry name" value="zf-CCHC"/>
    <property type="match status" value="1"/>
</dbReference>
<dbReference type="Proteomes" id="UP000054279">
    <property type="component" value="Unassembled WGS sequence"/>
</dbReference>
<dbReference type="OrthoDB" id="3205788at2759"/>
<dbReference type="InterPro" id="IPR036875">
    <property type="entry name" value="Znf_CCHC_sf"/>
</dbReference>
<dbReference type="AlphaFoldDB" id="A0A0C9VRA6"/>
<sequence length="641" mass="74133">MSAFLTGKAAKFYFAHVAPNTKLYTIESLGRELFDYCFPPRFRQIMRERFYESTQGKRPIRDYIRHLRSLASRVPELNDFSMVQQLVKSAAPYLQIKWAEAGFSQDFTSLHEYEEAGYRFEQAEEVRIFLERRLSKEQTLRPMRNVPQHTTSRREEYPRPSTSYQPRNNPNRQFRQQPLSSRPRSPNFKQYTARENPRARFRDRSHPNRPYNNAQQSRYNGPRLSPQERDVLRANNQCFHCKEKGHLAKDCPKRNSVRPPGIQASAARIINTARKLDSIDSIDMLHCIMNQFTSLSFSDSNKDNFDAYLIAQSEWDRIAQELHFYRPSIASDLPVGTDLQTRFVITPYDKHTVYVIDLVYNFVYYLPYPIVTGPIELLSEQVDFEEEIRVDMKPSLPVPYMEYFWIDASIDQKFNVVEDTLNNPLRLTEQHLRLQEIYIRAQTRRKVEQEAYSPYPRTYCISETKSSSVSQEPLLSQSTVQNIIDNGLEESSIPDLISVSNSSCYDNRSEIHASNKQSQKSLMPELILLSVSSKSNMGKDSKDLKPMLEPLETLSERYERIIGRIPLPLHSAAVRPGINSNSKPIAVSETKLEQNNSKPKDPTRHVPKPLIITIKINGQPARALVDSGSLSDFVSTTLVDQ</sequence>
<proteinExistence type="predicted"/>
<dbReference type="PROSITE" id="PS50158">
    <property type="entry name" value="ZF_CCHC"/>
    <property type="match status" value="1"/>
</dbReference>
<dbReference type="InterPro" id="IPR001878">
    <property type="entry name" value="Znf_CCHC"/>
</dbReference>
<protein>
    <recommendedName>
        <fullName evidence="4">CCHC-type domain-containing protein</fullName>
    </recommendedName>
</protein>
<evidence type="ECO:0000313" key="5">
    <source>
        <dbReference type="EMBL" id="KIJ40850.1"/>
    </source>
</evidence>
<dbReference type="HOGENOM" id="CLU_012455_0_0_1"/>
<keyword evidence="2" id="KW-0862">Zinc</keyword>
<gene>
    <name evidence="5" type="ORF">M422DRAFT_256296</name>
</gene>